<feature type="transmembrane region" description="Helical" evidence="1">
    <location>
        <begin position="86"/>
        <end position="106"/>
    </location>
</feature>
<accession>A0AAN8L4X4</accession>
<gene>
    <name evidence="2" type="ORF">J4Q44_G00239420</name>
</gene>
<evidence type="ECO:0000313" key="3">
    <source>
        <dbReference type="Proteomes" id="UP001356427"/>
    </source>
</evidence>
<dbReference type="AlphaFoldDB" id="A0AAN8L4X4"/>
<keyword evidence="1" id="KW-0812">Transmembrane</keyword>
<dbReference type="PANTHER" id="PTHR46645:SF2">
    <property type="entry name" value="GRAM DOMAIN-CONTAINING PROTEIN 2B"/>
    <property type="match status" value="1"/>
</dbReference>
<proteinExistence type="predicted"/>
<keyword evidence="1" id="KW-0472">Membrane</keyword>
<name>A0AAN8L4X4_9TELE</name>
<dbReference type="GO" id="GO:0005881">
    <property type="term" value="C:cytoplasmic microtubule"/>
    <property type="evidence" value="ECO:0007669"/>
    <property type="project" value="TreeGrafter"/>
</dbReference>
<dbReference type="EMBL" id="JAGTTL010000022">
    <property type="protein sequence ID" value="KAK6305162.1"/>
    <property type="molecule type" value="Genomic_DNA"/>
</dbReference>
<keyword evidence="3" id="KW-1185">Reference proteome</keyword>
<reference evidence="2 3" key="1">
    <citation type="submission" date="2021-04" db="EMBL/GenBank/DDBJ databases">
        <authorList>
            <person name="De Guttry C."/>
            <person name="Zahm M."/>
            <person name="Klopp C."/>
            <person name="Cabau C."/>
            <person name="Louis A."/>
            <person name="Berthelot C."/>
            <person name="Parey E."/>
            <person name="Roest Crollius H."/>
            <person name="Montfort J."/>
            <person name="Robinson-Rechavi M."/>
            <person name="Bucao C."/>
            <person name="Bouchez O."/>
            <person name="Gislard M."/>
            <person name="Lluch J."/>
            <person name="Milhes M."/>
            <person name="Lampietro C."/>
            <person name="Lopez Roques C."/>
            <person name="Donnadieu C."/>
            <person name="Braasch I."/>
            <person name="Desvignes T."/>
            <person name="Postlethwait J."/>
            <person name="Bobe J."/>
            <person name="Wedekind C."/>
            <person name="Guiguen Y."/>
        </authorList>
    </citation>
    <scope>NUCLEOTIDE SEQUENCE [LARGE SCALE GENOMIC DNA]</scope>
    <source>
        <strain evidence="2">Cs_M1</strain>
        <tissue evidence="2">Blood</tissue>
    </source>
</reference>
<keyword evidence="1" id="KW-1133">Transmembrane helix</keyword>
<dbReference type="PANTHER" id="PTHR46645">
    <property type="entry name" value="GRAM DOMAIN-CONTAINING PROTEIN 2B-RELATED"/>
    <property type="match status" value="1"/>
</dbReference>
<evidence type="ECO:0000313" key="2">
    <source>
        <dbReference type="EMBL" id="KAK6305162.1"/>
    </source>
</evidence>
<organism evidence="2 3">
    <name type="scientific">Coregonus suidteri</name>
    <dbReference type="NCBI Taxonomy" id="861788"/>
    <lineage>
        <taxon>Eukaryota</taxon>
        <taxon>Metazoa</taxon>
        <taxon>Chordata</taxon>
        <taxon>Craniata</taxon>
        <taxon>Vertebrata</taxon>
        <taxon>Euteleostomi</taxon>
        <taxon>Actinopterygii</taxon>
        <taxon>Neopterygii</taxon>
        <taxon>Teleostei</taxon>
        <taxon>Protacanthopterygii</taxon>
        <taxon>Salmoniformes</taxon>
        <taxon>Salmonidae</taxon>
        <taxon>Coregoninae</taxon>
        <taxon>Coregonus</taxon>
    </lineage>
</organism>
<sequence>MGWCARGGRTCWRAAAWAPRLLTMRKGVFQHPRHIPELDEEGEMVVHADVHLQTPNQKHRAAHQNEPSKPAQGVEFKVKLLQPASLNIFFLFLVSVLVLSSCYMAFKIVALEKRLNSLGSAPKTLCITDRRVTSMQKYVGSCLQTFKLEKIQRHLRKLLEET</sequence>
<protein>
    <submittedName>
        <fullName evidence="2">Uncharacterized protein</fullName>
    </submittedName>
</protein>
<dbReference type="InterPro" id="IPR052633">
    <property type="entry name" value="GRAM_domain_protein_2B"/>
</dbReference>
<dbReference type="Proteomes" id="UP001356427">
    <property type="component" value="Unassembled WGS sequence"/>
</dbReference>
<evidence type="ECO:0000256" key="1">
    <source>
        <dbReference type="SAM" id="Phobius"/>
    </source>
</evidence>
<comment type="caution">
    <text evidence="2">The sequence shown here is derived from an EMBL/GenBank/DDBJ whole genome shotgun (WGS) entry which is preliminary data.</text>
</comment>